<name>U5BSY1_9BACT</name>
<keyword evidence="1" id="KW-0812">Transmembrane</keyword>
<organism evidence="2 3">
    <name type="scientific">Rhodonellum psychrophilum GCM71 = DSM 17998</name>
    <dbReference type="NCBI Taxonomy" id="1123057"/>
    <lineage>
        <taxon>Bacteria</taxon>
        <taxon>Pseudomonadati</taxon>
        <taxon>Bacteroidota</taxon>
        <taxon>Cytophagia</taxon>
        <taxon>Cytophagales</taxon>
        <taxon>Cytophagaceae</taxon>
        <taxon>Rhodonellum</taxon>
    </lineage>
</organism>
<proteinExistence type="predicted"/>
<gene>
    <name evidence="2" type="ORF">P872_02535</name>
</gene>
<dbReference type="AlphaFoldDB" id="U5BSY1"/>
<evidence type="ECO:0000256" key="1">
    <source>
        <dbReference type="SAM" id="Phobius"/>
    </source>
</evidence>
<sequence length="42" mass="5153">MILEFFFLIQKSQFPFFIISGIVTFLFFIYRLILFRANPFQV</sequence>
<reference evidence="2 3" key="1">
    <citation type="journal article" date="2013" name="Genome Announc.">
        <title>Draft Genome Sequence of the Psychrophilic and Alkaliphilic Rhodonellum psychrophilum Strain GCM71T.</title>
        <authorList>
            <person name="Hauptmann A.L."/>
            <person name="Glaring M.A."/>
            <person name="Hallin P.F."/>
            <person name="Prieme A."/>
            <person name="Stougaard P."/>
        </authorList>
    </citation>
    <scope>NUCLEOTIDE SEQUENCE [LARGE SCALE GENOMIC DNA]</scope>
    <source>
        <strain evidence="2 3">GCM71</strain>
    </source>
</reference>
<accession>U5BSY1</accession>
<dbReference type="EMBL" id="AWXR01000010">
    <property type="protein sequence ID" value="ERM83695.1"/>
    <property type="molecule type" value="Genomic_DNA"/>
</dbReference>
<keyword evidence="1" id="KW-0472">Membrane</keyword>
<dbReference type="Proteomes" id="UP000016843">
    <property type="component" value="Unassembled WGS sequence"/>
</dbReference>
<keyword evidence="1" id="KW-1133">Transmembrane helix</keyword>
<keyword evidence="3" id="KW-1185">Reference proteome</keyword>
<evidence type="ECO:0000313" key="3">
    <source>
        <dbReference type="Proteomes" id="UP000016843"/>
    </source>
</evidence>
<feature type="transmembrane region" description="Helical" evidence="1">
    <location>
        <begin position="14"/>
        <end position="34"/>
    </location>
</feature>
<evidence type="ECO:0000313" key="2">
    <source>
        <dbReference type="EMBL" id="ERM83695.1"/>
    </source>
</evidence>
<comment type="caution">
    <text evidence="2">The sequence shown here is derived from an EMBL/GenBank/DDBJ whole genome shotgun (WGS) entry which is preliminary data.</text>
</comment>
<protein>
    <submittedName>
        <fullName evidence="2">Uncharacterized protein</fullName>
    </submittedName>
</protein>